<evidence type="ECO:0000313" key="1">
    <source>
        <dbReference type="EMBL" id="KAL2744587.1"/>
    </source>
</evidence>
<comment type="caution">
    <text evidence="1">The sequence shown here is derived from an EMBL/GenBank/DDBJ whole genome shotgun (WGS) entry which is preliminary data.</text>
</comment>
<dbReference type="AlphaFoldDB" id="A0ABD2CHQ3"/>
<gene>
    <name evidence="1" type="ORF">V1477_007129</name>
</gene>
<evidence type="ECO:0000313" key="2">
    <source>
        <dbReference type="Proteomes" id="UP001607303"/>
    </source>
</evidence>
<dbReference type="Proteomes" id="UP001607303">
    <property type="component" value="Unassembled WGS sequence"/>
</dbReference>
<protein>
    <submittedName>
        <fullName evidence="1">Uncharacterized protein</fullName>
    </submittedName>
</protein>
<sequence length="79" mass="8812">MTSAKIIKFSRRSPKHNWTSNSKGRTKVHSNIAALRPVVLAFYNYIHFVNNQDADCDISQVLPTQVPPRGGSCIWGPTS</sequence>
<keyword evidence="2" id="KW-1185">Reference proteome</keyword>
<accession>A0ABD2CHQ3</accession>
<dbReference type="EMBL" id="JAYRBN010000050">
    <property type="protein sequence ID" value="KAL2744587.1"/>
    <property type="molecule type" value="Genomic_DNA"/>
</dbReference>
<proteinExistence type="predicted"/>
<name>A0ABD2CHQ3_VESMC</name>
<organism evidence="1 2">
    <name type="scientific">Vespula maculifrons</name>
    <name type="common">Eastern yellow jacket</name>
    <name type="synonym">Wasp</name>
    <dbReference type="NCBI Taxonomy" id="7453"/>
    <lineage>
        <taxon>Eukaryota</taxon>
        <taxon>Metazoa</taxon>
        <taxon>Ecdysozoa</taxon>
        <taxon>Arthropoda</taxon>
        <taxon>Hexapoda</taxon>
        <taxon>Insecta</taxon>
        <taxon>Pterygota</taxon>
        <taxon>Neoptera</taxon>
        <taxon>Endopterygota</taxon>
        <taxon>Hymenoptera</taxon>
        <taxon>Apocrita</taxon>
        <taxon>Aculeata</taxon>
        <taxon>Vespoidea</taxon>
        <taxon>Vespidae</taxon>
        <taxon>Vespinae</taxon>
        <taxon>Vespula</taxon>
    </lineage>
</organism>
<reference evidence="1 2" key="1">
    <citation type="journal article" date="2024" name="Ann. Entomol. Soc. Am.">
        <title>Genomic analyses of the southern and eastern yellowjacket wasps (Hymenoptera: Vespidae) reveal evolutionary signatures of social life.</title>
        <authorList>
            <person name="Catto M.A."/>
            <person name="Caine P.B."/>
            <person name="Orr S.E."/>
            <person name="Hunt B.G."/>
            <person name="Goodisman M.A.D."/>
        </authorList>
    </citation>
    <scope>NUCLEOTIDE SEQUENCE [LARGE SCALE GENOMIC DNA]</scope>
    <source>
        <strain evidence="1">232</strain>
        <tissue evidence="1">Head and thorax</tissue>
    </source>
</reference>